<dbReference type="Proteomes" id="UP000827138">
    <property type="component" value="Chromosome"/>
</dbReference>
<evidence type="ECO:0000313" key="4">
    <source>
        <dbReference type="EMBL" id="QYX76653.1"/>
    </source>
</evidence>
<dbReference type="InterPro" id="IPR012337">
    <property type="entry name" value="RNaseH-like_sf"/>
</dbReference>
<dbReference type="SUPFAM" id="SSF53098">
    <property type="entry name" value="Ribonuclease H-like"/>
    <property type="match status" value="1"/>
</dbReference>
<dbReference type="RefSeq" id="WP_220645763.1">
    <property type="nucleotide sequence ID" value="NZ_CP080647.1"/>
</dbReference>
<dbReference type="EMBL" id="CP080647">
    <property type="protein sequence ID" value="QYX76653.1"/>
    <property type="molecule type" value="Genomic_DNA"/>
</dbReference>
<comment type="similarity">
    <text evidence="1">Belongs to the argonaute family. Long pAgo subfamily.</text>
</comment>
<feature type="domain" description="Piwi" evidence="3">
    <location>
        <begin position="150"/>
        <end position="455"/>
    </location>
</feature>
<reference evidence="4 5" key="1">
    <citation type="submission" date="2021-08" db="EMBL/GenBank/DDBJ databases">
        <authorList>
            <person name="Ping M."/>
        </authorList>
    </citation>
    <scope>NUCLEOTIDE SEQUENCE [LARGE SCALE GENOMIC DNA]</scope>
    <source>
        <strain evidence="4 5">MG28</strain>
    </source>
</reference>
<name>A0ABX8XM31_9ACTN</name>
<evidence type="ECO:0000259" key="3">
    <source>
        <dbReference type="SMART" id="SM00950"/>
    </source>
</evidence>
<dbReference type="Gene3D" id="3.30.420.10">
    <property type="entry name" value="Ribonuclease H-like superfamily/Ribonuclease H"/>
    <property type="match status" value="1"/>
</dbReference>
<dbReference type="SMART" id="SM00950">
    <property type="entry name" value="Piwi"/>
    <property type="match status" value="1"/>
</dbReference>
<evidence type="ECO:0000256" key="2">
    <source>
        <dbReference type="ARBA" id="ARBA00035032"/>
    </source>
</evidence>
<organism evidence="4 5">
    <name type="scientific">Streptomyces akebiae</name>
    <dbReference type="NCBI Taxonomy" id="2865673"/>
    <lineage>
        <taxon>Bacteria</taxon>
        <taxon>Bacillati</taxon>
        <taxon>Actinomycetota</taxon>
        <taxon>Actinomycetes</taxon>
        <taxon>Kitasatosporales</taxon>
        <taxon>Streptomycetaceae</taxon>
        <taxon>Streptomyces</taxon>
    </lineage>
</organism>
<dbReference type="InterPro" id="IPR003165">
    <property type="entry name" value="Piwi"/>
</dbReference>
<dbReference type="CDD" id="cd04659">
    <property type="entry name" value="Piwi_piwi-like_ProArk"/>
    <property type="match status" value="1"/>
</dbReference>
<evidence type="ECO:0000313" key="5">
    <source>
        <dbReference type="Proteomes" id="UP000827138"/>
    </source>
</evidence>
<gene>
    <name evidence="4" type="ORF">K1J60_09185</name>
</gene>
<evidence type="ECO:0000256" key="1">
    <source>
        <dbReference type="ARBA" id="ARBA00035012"/>
    </source>
</evidence>
<keyword evidence="5" id="KW-1185">Reference proteome</keyword>
<sequence>MSLALKSLNLGVEWIGEPALAFAGNLTHIDPKVGIPAAGPWSRDQPNHPAAVTAGFIGTAESIAKARAWLSRAAEGVDGDDEHHPFCGFQPDGPFASRLRTDGPEAKITAAEIRAVTADRLRRLDGFNQLLDVIDDCLHRLAGLDAPPSVVFITLPSEITKRYWAVHQRNRGVETVWNLRAGIKARAMQRGLRTQLLQQETVESDLDAHTSDLEHPADLAWNLFTAIYFKAGGFPWTPVGLAEGTCHLGVTFYRPHGERSTMRTSVAQAFAENGEAFVLRGSPFEWKGKWPHLPAEEASRLISDVIGRYKQTMGRTPRRIVIHKQSRFFPDEREGFEDALSNYEYDLVSLAPSTGVRVMRHGEYPPPRGTCVSLGDRRYLYTTGYVPSLGRYPHGHVPAPVQITDHVGDSSARDLLREVLLLTKMNWNSARFAERLPVTVRFAGEVGAILRDLPDTYEPEARYAFYM</sequence>
<dbReference type="InterPro" id="IPR036397">
    <property type="entry name" value="RNaseH_sf"/>
</dbReference>
<accession>A0ABX8XM31</accession>
<protein>
    <recommendedName>
        <fullName evidence="2">Protein argonaute</fullName>
    </recommendedName>
</protein>
<proteinExistence type="inferred from homology"/>